<sequence>MDDLDKQTCNFLEVEENSPKFTWLKLDIQLLALNILYNGAEEYDIDERAMSAFNTLKARYSTMFSIELNEQFIPLVKALLQEAMVSINKNNNSPALSSSPGLEYIESESIRSSIHSSSEADPNLFPAHDVEKIFAGASNDVQMFRRHFEDFGCDRKDFIASLQLAHPSAVRRLFNRVLSEDELISPTQMIELYRIFGQYTNSNV</sequence>
<keyword evidence="2" id="KW-1185">Reference proteome</keyword>
<name>A0A409YBM7_9AGAR</name>
<protein>
    <submittedName>
        <fullName evidence="1">Uncharacterized protein</fullName>
    </submittedName>
</protein>
<gene>
    <name evidence="1" type="ORF">CVT26_009702</name>
</gene>
<organism evidence="1 2">
    <name type="scientific">Gymnopilus dilepis</name>
    <dbReference type="NCBI Taxonomy" id="231916"/>
    <lineage>
        <taxon>Eukaryota</taxon>
        <taxon>Fungi</taxon>
        <taxon>Dikarya</taxon>
        <taxon>Basidiomycota</taxon>
        <taxon>Agaricomycotina</taxon>
        <taxon>Agaricomycetes</taxon>
        <taxon>Agaricomycetidae</taxon>
        <taxon>Agaricales</taxon>
        <taxon>Agaricineae</taxon>
        <taxon>Hymenogastraceae</taxon>
        <taxon>Gymnopilus</taxon>
    </lineage>
</organism>
<evidence type="ECO:0000313" key="1">
    <source>
        <dbReference type="EMBL" id="PPR00417.1"/>
    </source>
</evidence>
<accession>A0A409YBM7</accession>
<dbReference type="InParanoid" id="A0A409YBM7"/>
<reference evidence="1 2" key="1">
    <citation type="journal article" date="2018" name="Evol. Lett.">
        <title>Horizontal gene cluster transfer increased hallucinogenic mushroom diversity.</title>
        <authorList>
            <person name="Reynolds H.T."/>
            <person name="Vijayakumar V."/>
            <person name="Gluck-Thaler E."/>
            <person name="Korotkin H.B."/>
            <person name="Matheny P.B."/>
            <person name="Slot J.C."/>
        </authorList>
    </citation>
    <scope>NUCLEOTIDE SEQUENCE [LARGE SCALE GENOMIC DNA]</scope>
    <source>
        <strain evidence="1 2">SRW20</strain>
    </source>
</reference>
<evidence type="ECO:0000313" key="2">
    <source>
        <dbReference type="Proteomes" id="UP000284706"/>
    </source>
</evidence>
<dbReference type="Proteomes" id="UP000284706">
    <property type="component" value="Unassembled WGS sequence"/>
</dbReference>
<comment type="caution">
    <text evidence="1">The sequence shown here is derived from an EMBL/GenBank/DDBJ whole genome shotgun (WGS) entry which is preliminary data.</text>
</comment>
<dbReference type="AlphaFoldDB" id="A0A409YBM7"/>
<proteinExistence type="predicted"/>
<dbReference type="EMBL" id="NHYE01001007">
    <property type="protein sequence ID" value="PPR00417.1"/>
    <property type="molecule type" value="Genomic_DNA"/>
</dbReference>